<feature type="compositionally biased region" description="Low complexity" evidence="2">
    <location>
        <begin position="384"/>
        <end position="393"/>
    </location>
</feature>
<protein>
    <recommendedName>
        <fullName evidence="7">Nitrate regulatory gene2 protein-like</fullName>
    </recommendedName>
</protein>
<keyword evidence="6" id="KW-1185">Reference proteome</keyword>
<sequence length="901" mass="101010">MGCECSKVEEFPVVTLCRERKQFLKNASDQRYALAVAHVAYMQSLKDIGEALRKFSDRDLFLPASSASSSSTFSSPVLTLPSREGKSKDGSSHHHISSSSPSHDGSGSGSHVHLSSGSEVSSPSPDHIHHHDHRTPEPQYERHFEPEPEPEPQPEHEQPSSSNGYNYPFPYPYPYQQDWTQTQPGVNNYAYYMKKSAPRGKSMIYQEPENRVAASGQWNGSPYGYGYAGMNGNAGGYYGFPAGPLSSPAPPPPPPAPPSPPRVSTWDFLNFFESVDNSYSAYGNYRSGLGLASSASSPDSKEVREREGIPELEDETEQETVKEVKEVKEASHEKKKKKVEEKEEKEEADKGRDFGEGTSNSKEVPLQQVSSSEGSSKTVRFHTSESSGGSSSSNEKKSPDSVVSKGSPRKKGVSFEIDGDEYATVTTVEIDGEGSILSSLTTLSPHGNRDLKEVVREIRDEFETASNHGKEVAFLLEACKPPYQSRVAAFRVILSRILQMLAPSGPPSHPPPGPPIHFSSRTMKLAKTYCGEPEKESILNPINLSSTLEKLYAWEKKLYKEVKDEERLRAIYEKQCKRLKALDDRGAESSKIDATETSIRKLLTKINICIRSVEKISARIHKLRDEELEPQLAALITGLIRMWKFMFQCHQKQFQAIMESKTQSLKLNTGLQRDEGLKAIMELERELLKWCTQFNKWVGTQKSYVENLNGWLVRCLLEEPEETADGVVPFSPSRIGAPPAFIICNDWQQAMNRISEKEVAEAMGEFAQKLHELWERQDEEQRRKIRAEYLSEDYEKQLKALRNEMGSSKQKHCEISGKTKLPKFTSDSGVSPLDDLKVDLDSMKKRLHEERARHKDAIRLVRDAASNSLQTGLIPIFKTLESFTSEVVKAHEQVRLQNTAA</sequence>
<feature type="compositionally biased region" description="Basic and acidic residues" evidence="2">
    <location>
        <begin position="299"/>
        <end position="309"/>
    </location>
</feature>
<reference evidence="5 6" key="1">
    <citation type="submission" date="2023-01" db="EMBL/GenBank/DDBJ databases">
        <authorList>
            <person name="Kreplak J."/>
        </authorList>
    </citation>
    <scope>NUCLEOTIDE SEQUENCE [LARGE SCALE GENOMIC DNA]</scope>
</reference>
<gene>
    <name evidence="5" type="ORF">VFH_II120800</name>
</gene>
<evidence type="ECO:0000313" key="5">
    <source>
        <dbReference type="EMBL" id="CAI8598299.1"/>
    </source>
</evidence>
<dbReference type="AlphaFoldDB" id="A0AAV0ZN14"/>
<feature type="domain" description="DUF630" evidence="4">
    <location>
        <begin position="1"/>
        <end position="58"/>
    </location>
</feature>
<evidence type="ECO:0000259" key="4">
    <source>
        <dbReference type="Pfam" id="PF04783"/>
    </source>
</evidence>
<dbReference type="EMBL" id="OX451737">
    <property type="protein sequence ID" value="CAI8598299.1"/>
    <property type="molecule type" value="Genomic_DNA"/>
</dbReference>
<dbReference type="Pfam" id="PF04782">
    <property type="entry name" value="DUF632"/>
    <property type="match status" value="1"/>
</dbReference>
<organism evidence="5 6">
    <name type="scientific">Vicia faba</name>
    <name type="common">Broad bean</name>
    <name type="synonym">Faba vulgaris</name>
    <dbReference type="NCBI Taxonomy" id="3906"/>
    <lineage>
        <taxon>Eukaryota</taxon>
        <taxon>Viridiplantae</taxon>
        <taxon>Streptophyta</taxon>
        <taxon>Embryophyta</taxon>
        <taxon>Tracheophyta</taxon>
        <taxon>Spermatophyta</taxon>
        <taxon>Magnoliopsida</taxon>
        <taxon>eudicotyledons</taxon>
        <taxon>Gunneridae</taxon>
        <taxon>Pentapetalae</taxon>
        <taxon>rosids</taxon>
        <taxon>fabids</taxon>
        <taxon>Fabales</taxon>
        <taxon>Fabaceae</taxon>
        <taxon>Papilionoideae</taxon>
        <taxon>50 kb inversion clade</taxon>
        <taxon>NPAAA clade</taxon>
        <taxon>Hologalegina</taxon>
        <taxon>IRL clade</taxon>
        <taxon>Fabeae</taxon>
        <taxon>Vicia</taxon>
    </lineage>
</organism>
<dbReference type="Pfam" id="PF04783">
    <property type="entry name" value="DUF630"/>
    <property type="match status" value="1"/>
</dbReference>
<dbReference type="Proteomes" id="UP001157006">
    <property type="component" value="Chromosome 2"/>
</dbReference>
<evidence type="ECO:0008006" key="7">
    <source>
        <dbReference type="Google" id="ProtNLM"/>
    </source>
</evidence>
<feature type="compositionally biased region" description="Low complexity" evidence="2">
    <location>
        <begin position="97"/>
        <end position="125"/>
    </location>
</feature>
<dbReference type="PANTHER" id="PTHR21450:SF2">
    <property type="entry name" value="FAMILY PROTEIN, PUTATIVE (DUF630 AND DUF632)-RELATED"/>
    <property type="match status" value="1"/>
</dbReference>
<feature type="compositionally biased region" description="Low complexity" evidence="2">
    <location>
        <begin position="64"/>
        <end position="82"/>
    </location>
</feature>
<evidence type="ECO:0000256" key="2">
    <source>
        <dbReference type="SAM" id="MobiDB-lite"/>
    </source>
</evidence>
<feature type="domain" description="DUF632" evidence="3">
    <location>
        <begin position="451"/>
        <end position="771"/>
    </location>
</feature>
<evidence type="ECO:0000313" key="6">
    <source>
        <dbReference type="Proteomes" id="UP001157006"/>
    </source>
</evidence>
<feature type="region of interest" description="Disordered" evidence="2">
    <location>
        <begin position="291"/>
        <end position="413"/>
    </location>
</feature>
<feature type="compositionally biased region" description="Polar residues" evidence="2">
    <location>
        <begin position="357"/>
        <end position="378"/>
    </location>
</feature>
<dbReference type="InterPro" id="IPR006868">
    <property type="entry name" value="DUF630"/>
</dbReference>
<name>A0AAV0ZN14_VICFA</name>
<feature type="compositionally biased region" description="Basic and acidic residues" evidence="2">
    <location>
        <begin position="83"/>
        <end position="92"/>
    </location>
</feature>
<feature type="compositionally biased region" description="Basic and acidic residues" evidence="2">
    <location>
        <begin position="319"/>
        <end position="355"/>
    </location>
</feature>
<dbReference type="InterPro" id="IPR006867">
    <property type="entry name" value="DUF632"/>
</dbReference>
<evidence type="ECO:0000259" key="3">
    <source>
        <dbReference type="Pfam" id="PF04782"/>
    </source>
</evidence>
<feature type="region of interest" description="Disordered" evidence="2">
    <location>
        <begin position="64"/>
        <end position="167"/>
    </location>
</feature>
<feature type="coiled-coil region" evidence="1">
    <location>
        <begin position="784"/>
        <end position="853"/>
    </location>
</feature>
<accession>A0AAV0ZN14</accession>
<evidence type="ECO:0000256" key="1">
    <source>
        <dbReference type="SAM" id="Coils"/>
    </source>
</evidence>
<feature type="compositionally biased region" description="Basic and acidic residues" evidence="2">
    <location>
        <begin position="126"/>
        <end position="146"/>
    </location>
</feature>
<proteinExistence type="predicted"/>
<keyword evidence="1" id="KW-0175">Coiled coil</keyword>
<dbReference type="PANTHER" id="PTHR21450">
    <property type="entry name" value="PROTEIN ALTERED PHOSPHATE STARVATION RESPONSE 1"/>
    <property type="match status" value="1"/>
</dbReference>